<evidence type="ECO:0000259" key="3">
    <source>
        <dbReference type="Pfam" id="PF06877"/>
    </source>
</evidence>
<dbReference type="EMBL" id="JAYDYW010000005">
    <property type="protein sequence ID" value="MEE1673560.1"/>
    <property type="molecule type" value="Genomic_DNA"/>
</dbReference>
<evidence type="ECO:0000313" key="4">
    <source>
        <dbReference type="EMBL" id="MEE1673560.1"/>
    </source>
</evidence>
<feature type="domain" description="Regulator of ribonuclease activity B" evidence="3">
    <location>
        <begin position="12"/>
        <end position="113"/>
    </location>
</feature>
<keyword evidence="5" id="KW-1185">Reference proteome</keyword>
<name>A0ABU7G2L2_9ALTE</name>
<dbReference type="PIRSF" id="PIRSF018193">
    <property type="entry name" value="UCP018193"/>
    <property type="match status" value="1"/>
</dbReference>
<dbReference type="InterPro" id="IPR036701">
    <property type="entry name" value="RraB-like_sf"/>
</dbReference>
<dbReference type="NCBIfam" id="NF008393">
    <property type="entry name" value="PRK11191.1"/>
    <property type="match status" value="1"/>
</dbReference>
<comment type="function">
    <text evidence="2">Globally modulates RNA abundance by binding to RNase E (Rne) and regulating its endonucleolytic activity. Can modulate Rne action in a substrate-dependent manner by altering the composition of the degradosome.</text>
</comment>
<evidence type="ECO:0000256" key="1">
    <source>
        <dbReference type="ARBA" id="ARBA00022490"/>
    </source>
</evidence>
<comment type="subcellular location">
    <subcellularLocation>
        <location evidence="2">Cytoplasm</location>
    </subcellularLocation>
</comment>
<comment type="caution">
    <text evidence="4">The sequence shown here is derived from an EMBL/GenBank/DDBJ whole genome shotgun (WGS) entry which is preliminary data.</text>
</comment>
<dbReference type="RefSeq" id="WP_163133127.1">
    <property type="nucleotide sequence ID" value="NZ_AP023033.1"/>
</dbReference>
<dbReference type="HAMAP" id="MF_01888">
    <property type="entry name" value="RraB"/>
    <property type="match status" value="1"/>
</dbReference>
<dbReference type="SUPFAM" id="SSF89946">
    <property type="entry name" value="Hypothetical protein VC0424"/>
    <property type="match status" value="1"/>
</dbReference>
<comment type="similarity">
    <text evidence="2">Belongs to the RraB family.</text>
</comment>
<dbReference type="Pfam" id="PF06877">
    <property type="entry name" value="RraB"/>
    <property type="match status" value="1"/>
</dbReference>
<reference evidence="5" key="1">
    <citation type="submission" date="2023-07" db="EMBL/GenBank/DDBJ databases">
        <title>Draft genome sequence of Agarivorans aestuarii strain ZMCS4, a CAZymes producing bacteria isolated from the marine brown algae Clodostephus spongiosus.</title>
        <authorList>
            <person name="Lorente B."/>
            <person name="Cabral C."/>
            <person name="Frias J."/>
            <person name="Faria J."/>
            <person name="Toubarro D."/>
        </authorList>
    </citation>
    <scope>NUCLEOTIDE SEQUENCE [LARGE SCALE GENOMIC DNA]</scope>
    <source>
        <strain evidence="5">ZMCS4</strain>
    </source>
</reference>
<dbReference type="Proteomes" id="UP001310248">
    <property type="component" value="Unassembled WGS sequence"/>
</dbReference>
<proteinExistence type="inferred from homology"/>
<sequence>MSLQQVINDWQEETDLIIQELLADGSDPDAEYTIEHHIASKDFKVLEKAAVDVFKAGFEVSDAEEAELEDGGKVWCFDVIIEASLEAEGIKEDIETLAKIAEKHKVIYDGWGTYFESGEEDDEQ</sequence>
<keyword evidence="1 2" id="KW-0963">Cytoplasm</keyword>
<organism evidence="4 5">
    <name type="scientific">Agarivorans aestuarii</name>
    <dbReference type="NCBI Taxonomy" id="1563703"/>
    <lineage>
        <taxon>Bacteria</taxon>
        <taxon>Pseudomonadati</taxon>
        <taxon>Pseudomonadota</taxon>
        <taxon>Gammaproteobacteria</taxon>
        <taxon>Alteromonadales</taxon>
        <taxon>Alteromonadaceae</taxon>
        <taxon>Agarivorans</taxon>
    </lineage>
</organism>
<dbReference type="Gene3D" id="3.30.70.970">
    <property type="entry name" value="RraB-like"/>
    <property type="match status" value="1"/>
</dbReference>
<comment type="subunit">
    <text evidence="2">Interacts with the C-terminal region of Rne.</text>
</comment>
<dbReference type="InterPro" id="IPR016716">
    <property type="entry name" value="RraB"/>
</dbReference>
<evidence type="ECO:0000313" key="5">
    <source>
        <dbReference type="Proteomes" id="UP001310248"/>
    </source>
</evidence>
<protein>
    <recommendedName>
        <fullName evidence="2">Regulator of ribonuclease activity B</fullName>
    </recommendedName>
</protein>
<accession>A0ABU7G2L2</accession>
<gene>
    <name evidence="2 4" type="primary">rraB</name>
    <name evidence="4" type="ORF">SNR37_002985</name>
</gene>
<dbReference type="InterPro" id="IPR009671">
    <property type="entry name" value="RraB_dom"/>
</dbReference>
<evidence type="ECO:0000256" key="2">
    <source>
        <dbReference type="HAMAP-Rule" id="MF_01888"/>
    </source>
</evidence>